<comment type="caution">
    <text evidence="2">The sequence shown here is derived from an EMBL/GenBank/DDBJ whole genome shotgun (WGS) entry which is preliminary data.</text>
</comment>
<dbReference type="AlphaFoldDB" id="A0A2S4L5I7"/>
<dbReference type="Pfam" id="PF24539">
    <property type="entry name" value="DUF7600"/>
    <property type="match status" value="1"/>
</dbReference>
<dbReference type="OrthoDB" id="5273847at2759"/>
<dbReference type="InterPro" id="IPR056021">
    <property type="entry name" value="DUF7600"/>
</dbReference>
<name>A0A2S4L5I7_9HYPO</name>
<protein>
    <recommendedName>
        <fullName evidence="1">DUF7600 domain-containing protein</fullName>
    </recommendedName>
</protein>
<accession>A0A2S4L5I7</accession>
<evidence type="ECO:0000313" key="3">
    <source>
        <dbReference type="Proteomes" id="UP000237481"/>
    </source>
</evidence>
<keyword evidence="3" id="KW-1185">Reference proteome</keyword>
<proteinExistence type="predicted"/>
<gene>
    <name evidence="2" type="ORF">TPAR_02091</name>
</gene>
<sequence>MSPIFFSCALCGWVTGYSNEPGSWANQFRGIYSGPDGIVLTGVGNYDDPRGGMYIAPVDPAARWDDAGYHSPSEDQFGVMRQPAFNDRHGIIFHDACWSLLKRAFGPNPIPVERLFHVCSSLPSPPGTAELGWGHDYGSLLSVDDEARFPWEIPATDESADVAAYARDNPYIVGDIQRLLLEEPQTPPGTTPLCSATATRDCFLCLPLELCIAIAGELPTSDALNARLVSRAFWPVFDSQHFWASRFRDNGGRSWLFEAHTGQSLPDWRSLYYVTKPSRLSPALQNRARVWNLAMGILPILGLRRETSSTVFSPMLRSENFVWSDAAAAIAKPFRLTGTWFQEGCLALHKEGTGIPDQPFQLTVFFVYVGNVQYISGLRVIAGSGKDSQLGYESGTFEHIRPLSDFQGFNLAIGPRGLRALQVYQGHEQPSRWYGTPDNCPKTIRLAAAGPVAGLEAAFDACKLVSLAVSEQSLSAIAGLKEHKPSLRRSGYWFPDVPGPKLNLNEDAFPQKDYHMSGYHPLFWTLFGGSAGGRLRNLRTISVTVAGDVQGIKFQYSQHGPPEQSCDFGRHTYDRDPEYSKVIDFPIDGPGGEVIDALELYLEYSDSSHVYEFVRHRALECFMVG</sequence>
<reference evidence="2 3" key="1">
    <citation type="submission" date="2018-01" db="EMBL/GenBank/DDBJ databases">
        <title>Harnessing the power of phylogenomics to disentangle the directionality and signatures of interkingdom host jumping in the parasitic fungal genus Tolypocladium.</title>
        <authorList>
            <person name="Quandt C.A."/>
            <person name="Patterson W."/>
            <person name="Spatafora J.W."/>
        </authorList>
    </citation>
    <scope>NUCLEOTIDE SEQUENCE [LARGE SCALE GENOMIC DNA]</scope>
    <source>
        <strain evidence="2 3">NRBC 100945</strain>
    </source>
</reference>
<dbReference type="STRING" id="94208.A0A2S4L5I7"/>
<feature type="domain" description="DUF7600" evidence="1">
    <location>
        <begin position="308"/>
        <end position="473"/>
    </location>
</feature>
<dbReference type="InterPro" id="IPR036047">
    <property type="entry name" value="F-box-like_dom_sf"/>
</dbReference>
<dbReference type="SUPFAM" id="SSF81383">
    <property type="entry name" value="F-box domain"/>
    <property type="match status" value="1"/>
</dbReference>
<dbReference type="EMBL" id="PKSG01000213">
    <property type="protein sequence ID" value="POR37712.1"/>
    <property type="molecule type" value="Genomic_DNA"/>
</dbReference>
<dbReference type="Gene3D" id="1.20.1280.50">
    <property type="match status" value="1"/>
</dbReference>
<evidence type="ECO:0000259" key="1">
    <source>
        <dbReference type="Pfam" id="PF24539"/>
    </source>
</evidence>
<organism evidence="2 3">
    <name type="scientific">Tolypocladium paradoxum</name>
    <dbReference type="NCBI Taxonomy" id="94208"/>
    <lineage>
        <taxon>Eukaryota</taxon>
        <taxon>Fungi</taxon>
        <taxon>Dikarya</taxon>
        <taxon>Ascomycota</taxon>
        <taxon>Pezizomycotina</taxon>
        <taxon>Sordariomycetes</taxon>
        <taxon>Hypocreomycetidae</taxon>
        <taxon>Hypocreales</taxon>
        <taxon>Ophiocordycipitaceae</taxon>
        <taxon>Tolypocladium</taxon>
    </lineage>
</organism>
<dbReference type="Proteomes" id="UP000237481">
    <property type="component" value="Unassembled WGS sequence"/>
</dbReference>
<evidence type="ECO:0000313" key="2">
    <source>
        <dbReference type="EMBL" id="POR37712.1"/>
    </source>
</evidence>